<sequence length="128" mass="14260">MPCGHTFHDDCLSRWLLTTRNCPSCRKPLKKSQNPIHRLFFSLEHSGCSSAGASQKSQDSALLEKNRKLQVQVTSLQAAIEKFKVECQDADSEKAALSYALSNKSSEIEVSINMGFQIFSNNKSYSSL</sequence>
<dbReference type="InterPro" id="IPR013083">
    <property type="entry name" value="Znf_RING/FYVE/PHD"/>
</dbReference>
<feature type="coiled-coil region" evidence="4">
    <location>
        <begin position="66"/>
        <end position="93"/>
    </location>
</feature>
<dbReference type="AlphaFoldDB" id="A0A7J7JZA9"/>
<evidence type="ECO:0000313" key="7">
    <source>
        <dbReference type="Proteomes" id="UP000593567"/>
    </source>
</evidence>
<dbReference type="OrthoDB" id="8062037at2759"/>
<name>A0A7J7JZA9_BUGNE</name>
<dbReference type="InterPro" id="IPR052639">
    <property type="entry name" value="TRAIP_ubiq-protein_ligase"/>
</dbReference>
<dbReference type="PANTHER" id="PTHR46569:SF1">
    <property type="entry name" value="E3 UBIQUITIN-PROTEIN LIGASE RFWD3-RELATED"/>
    <property type="match status" value="1"/>
</dbReference>
<dbReference type="EMBL" id="VXIV02001642">
    <property type="protein sequence ID" value="KAF6031044.1"/>
    <property type="molecule type" value="Genomic_DNA"/>
</dbReference>
<reference evidence="6" key="1">
    <citation type="submission" date="2020-06" db="EMBL/GenBank/DDBJ databases">
        <title>Draft genome of Bugula neritina, a colonial animal packing powerful symbionts and potential medicines.</title>
        <authorList>
            <person name="Rayko M."/>
        </authorList>
    </citation>
    <scope>NUCLEOTIDE SEQUENCE [LARGE SCALE GENOMIC DNA]</scope>
    <source>
        <strain evidence="6">Kwan_BN1</strain>
    </source>
</reference>
<dbReference type="GO" id="GO:0008270">
    <property type="term" value="F:zinc ion binding"/>
    <property type="evidence" value="ECO:0007669"/>
    <property type="project" value="UniProtKB-KW"/>
</dbReference>
<comment type="caution">
    <text evidence="6">The sequence shown here is derived from an EMBL/GenBank/DDBJ whole genome shotgun (WGS) entry which is preliminary data.</text>
</comment>
<evidence type="ECO:0000256" key="2">
    <source>
        <dbReference type="ARBA" id="ARBA00022833"/>
    </source>
</evidence>
<dbReference type="GO" id="GO:0016567">
    <property type="term" value="P:protein ubiquitination"/>
    <property type="evidence" value="ECO:0007669"/>
    <property type="project" value="TreeGrafter"/>
</dbReference>
<dbReference type="SUPFAM" id="SSF57850">
    <property type="entry name" value="RING/U-box"/>
    <property type="match status" value="1"/>
</dbReference>
<dbReference type="GO" id="GO:0031297">
    <property type="term" value="P:replication fork processing"/>
    <property type="evidence" value="ECO:0007669"/>
    <property type="project" value="TreeGrafter"/>
</dbReference>
<evidence type="ECO:0000259" key="5">
    <source>
        <dbReference type="PROSITE" id="PS50089"/>
    </source>
</evidence>
<keyword evidence="1 3" id="KW-0479">Metal-binding</keyword>
<dbReference type="PROSITE" id="PS50089">
    <property type="entry name" value="ZF_RING_2"/>
    <property type="match status" value="1"/>
</dbReference>
<feature type="domain" description="RING-type" evidence="5">
    <location>
        <begin position="1"/>
        <end position="26"/>
    </location>
</feature>
<dbReference type="Pfam" id="PF13639">
    <property type="entry name" value="zf-RING_2"/>
    <property type="match status" value="1"/>
</dbReference>
<evidence type="ECO:0000256" key="3">
    <source>
        <dbReference type="PROSITE-ProRule" id="PRU00175"/>
    </source>
</evidence>
<gene>
    <name evidence="6" type="ORF">EB796_010639</name>
</gene>
<dbReference type="Proteomes" id="UP000593567">
    <property type="component" value="Unassembled WGS sequence"/>
</dbReference>
<keyword evidence="4" id="KW-0175">Coiled coil</keyword>
<evidence type="ECO:0000256" key="4">
    <source>
        <dbReference type="SAM" id="Coils"/>
    </source>
</evidence>
<dbReference type="InterPro" id="IPR001841">
    <property type="entry name" value="Znf_RING"/>
</dbReference>
<dbReference type="GO" id="GO:0090734">
    <property type="term" value="C:site of DNA damage"/>
    <property type="evidence" value="ECO:0007669"/>
    <property type="project" value="TreeGrafter"/>
</dbReference>
<dbReference type="GO" id="GO:0061630">
    <property type="term" value="F:ubiquitin protein ligase activity"/>
    <property type="evidence" value="ECO:0007669"/>
    <property type="project" value="TreeGrafter"/>
</dbReference>
<accession>A0A7J7JZA9</accession>
<evidence type="ECO:0000313" key="6">
    <source>
        <dbReference type="EMBL" id="KAF6031044.1"/>
    </source>
</evidence>
<keyword evidence="7" id="KW-1185">Reference proteome</keyword>
<keyword evidence="1 3" id="KW-0863">Zinc-finger</keyword>
<protein>
    <submittedName>
        <fullName evidence="6">TRAIP</fullName>
    </submittedName>
</protein>
<proteinExistence type="predicted"/>
<organism evidence="6 7">
    <name type="scientific">Bugula neritina</name>
    <name type="common">Brown bryozoan</name>
    <name type="synonym">Sertularia neritina</name>
    <dbReference type="NCBI Taxonomy" id="10212"/>
    <lineage>
        <taxon>Eukaryota</taxon>
        <taxon>Metazoa</taxon>
        <taxon>Spiralia</taxon>
        <taxon>Lophotrochozoa</taxon>
        <taxon>Bryozoa</taxon>
        <taxon>Gymnolaemata</taxon>
        <taxon>Cheilostomatida</taxon>
        <taxon>Flustrina</taxon>
        <taxon>Buguloidea</taxon>
        <taxon>Bugulidae</taxon>
        <taxon>Bugula</taxon>
    </lineage>
</organism>
<dbReference type="GO" id="GO:0005634">
    <property type="term" value="C:nucleus"/>
    <property type="evidence" value="ECO:0007669"/>
    <property type="project" value="TreeGrafter"/>
</dbReference>
<keyword evidence="2" id="KW-0862">Zinc</keyword>
<dbReference type="PANTHER" id="PTHR46569">
    <property type="entry name" value="E3 UBIQUITIN-PROTEIN LIGASE TRAIP"/>
    <property type="match status" value="1"/>
</dbReference>
<evidence type="ECO:0000256" key="1">
    <source>
        <dbReference type="ARBA" id="ARBA00022771"/>
    </source>
</evidence>
<dbReference type="Gene3D" id="3.30.40.10">
    <property type="entry name" value="Zinc/RING finger domain, C3HC4 (zinc finger)"/>
    <property type="match status" value="1"/>
</dbReference>